<dbReference type="Gramene" id="TraesCS2B02G206300.1">
    <property type="protein sequence ID" value="TraesCS2B02G206300.1"/>
    <property type="gene ID" value="TraesCS2B02G206300"/>
</dbReference>
<keyword evidence="7" id="KW-1185">Reference proteome</keyword>
<evidence type="ECO:0000256" key="3">
    <source>
        <dbReference type="ARBA" id="ARBA00022884"/>
    </source>
</evidence>
<dbReference type="GO" id="GO:0001680">
    <property type="term" value="P:tRNA 3'-terminal CCA addition"/>
    <property type="evidence" value="ECO:0000318"/>
    <property type="project" value="GO_Central"/>
</dbReference>
<reference evidence="6" key="1">
    <citation type="submission" date="2018-08" db="EMBL/GenBank/DDBJ databases">
        <authorList>
            <person name="Rossello M."/>
        </authorList>
    </citation>
    <scope>NUCLEOTIDE SEQUENCE [LARGE SCALE GENOMIC DNA]</scope>
    <source>
        <strain evidence="6">cv. Chinese Spring</strain>
    </source>
</reference>
<dbReference type="GO" id="GO:0052927">
    <property type="term" value="F:CC tRNA cytidylyltransferase activity"/>
    <property type="evidence" value="ECO:0000318"/>
    <property type="project" value="GO_Central"/>
</dbReference>
<dbReference type="PANTHER" id="PTHR13734">
    <property type="entry name" value="TRNA-NUCLEOTIDYLTRANSFERASE"/>
    <property type="match status" value="1"/>
</dbReference>
<comment type="similarity">
    <text evidence="1 4">Belongs to the tRNA nucleotidyltransferase/poly(A) polymerase family.</text>
</comment>
<dbReference type="Gene3D" id="3.30.460.10">
    <property type="entry name" value="Beta Polymerase, domain 2"/>
    <property type="match status" value="1"/>
</dbReference>
<dbReference type="EnsemblPlants" id="TraesCS2B02G206300.1">
    <property type="protein sequence ID" value="TraesCS2B02G206300.1"/>
    <property type="gene ID" value="TraesCS2B02G206300"/>
</dbReference>
<organism evidence="6">
    <name type="scientific">Triticum aestivum</name>
    <name type="common">Wheat</name>
    <dbReference type="NCBI Taxonomy" id="4565"/>
    <lineage>
        <taxon>Eukaryota</taxon>
        <taxon>Viridiplantae</taxon>
        <taxon>Streptophyta</taxon>
        <taxon>Embryophyta</taxon>
        <taxon>Tracheophyta</taxon>
        <taxon>Spermatophyta</taxon>
        <taxon>Magnoliopsida</taxon>
        <taxon>Liliopsida</taxon>
        <taxon>Poales</taxon>
        <taxon>Poaceae</taxon>
        <taxon>BOP clade</taxon>
        <taxon>Pooideae</taxon>
        <taxon>Triticodae</taxon>
        <taxon>Triticeae</taxon>
        <taxon>Triticinae</taxon>
        <taxon>Triticum</taxon>
    </lineage>
</organism>
<dbReference type="InterPro" id="IPR002646">
    <property type="entry name" value="PolA_pol_head_dom"/>
</dbReference>
<dbReference type="Gramene" id="TraesCS2B03G0496700.1">
    <property type="protein sequence ID" value="TraesCS2B03G0496700.1.CDS"/>
    <property type="gene ID" value="TraesCS2B03G0496700"/>
</dbReference>
<dbReference type="SUPFAM" id="SSF81301">
    <property type="entry name" value="Nucleotidyltransferase"/>
    <property type="match status" value="1"/>
</dbReference>
<dbReference type="SUPFAM" id="SSF81891">
    <property type="entry name" value="Poly A polymerase C-terminal region-like"/>
    <property type="match status" value="1"/>
</dbReference>
<proteinExistence type="inferred from homology"/>
<evidence type="ECO:0000256" key="1">
    <source>
        <dbReference type="ARBA" id="ARBA00007265"/>
    </source>
</evidence>
<name>A0A3B6C5I0_WHEAT</name>
<dbReference type="PANTHER" id="PTHR13734:SF5">
    <property type="entry name" value="CCA TRNA NUCLEOTIDYLTRANSFERASE, MITOCHONDRIAL"/>
    <property type="match status" value="1"/>
</dbReference>
<dbReference type="GO" id="GO:0052929">
    <property type="term" value="F:ATP:3'-cytidine-cytidine-tRNA adenylyltransferase activity"/>
    <property type="evidence" value="ECO:0000318"/>
    <property type="project" value="GO_Central"/>
</dbReference>
<dbReference type="GO" id="GO:0005739">
    <property type="term" value="C:mitochondrion"/>
    <property type="evidence" value="ECO:0007669"/>
    <property type="project" value="UniProtKB-ARBA"/>
</dbReference>
<dbReference type="AlphaFoldDB" id="A0A3B6C5I0"/>
<evidence type="ECO:0000313" key="6">
    <source>
        <dbReference type="EnsemblPlants" id="TraesCS2B02G206300.1"/>
    </source>
</evidence>
<dbReference type="STRING" id="4565.A0A3B6C5I0"/>
<dbReference type="CDD" id="cd05398">
    <property type="entry name" value="NT_ClassII-CCAase"/>
    <property type="match status" value="1"/>
</dbReference>
<dbReference type="SMR" id="A0A3B6C5I0"/>
<sequence>MGRPTLRQRRTGAIDPYAAVLRRPPLRRTRRSRRRTARCCHTAREGLILTTGRPTPAGLFACSSHLAAASSFCSPLSAFGELSPAAMAVGAQQPSIVLTELEQRIFGRLLDVVHHRGLGTQLRVAGGWVRDKLLGKDSTDIDIALDDNMTGVKFCGEITKYYKVIGQELEEPCIIPCNPGQSKHLETARICLSDISKISIDFVNLRTEKYAENSRIPTVEDGTPEEDAFRRDLTINSLFYNINTKSVEDLTRRGLEDLNAGLIVTPLPAKVTFLDDPLRVLRAIRFAARFSFTLAENLREAASDEKVKLNLGSKISRERIGQEVEHMMSDKYPVDAMCHIRDLGLFYVVFAFPEKTVPPVLNKHDWLCVSHIEAAWNLAQSIGCSVFRGGSGSMSQDEQRRLCMYSALFTPVRNMVYTKKKEVVRYIIGNSLKLNGSDAEAIVRIHAASDKFADLIIFLESNGNLETVKENPNDKYLEIPTDMVARVLAGLTLLGIKDLWRLALLISTLSYPEVLSANGSLSQQDKLNRRKEIYIRVERLITDLDLEGVWKIGIKLLLDGNDIMGVLDIGEGPLVKEWKERLVKWQLAHPKGTAEECHEWMKQSKLQKKEM</sequence>
<dbReference type="FunFam" id="3.30.460.10:FF:000019">
    <property type="entry name" value="tRNA nucleotidyltransferase cca2"/>
    <property type="match status" value="1"/>
</dbReference>
<dbReference type="GO" id="GO:0003723">
    <property type="term" value="F:RNA binding"/>
    <property type="evidence" value="ECO:0007669"/>
    <property type="project" value="UniProtKB-KW"/>
</dbReference>
<dbReference type="PaxDb" id="4565-Traes_2BS_4304B3EDD.1"/>
<gene>
    <name evidence="6" type="primary">LOC123041042</name>
</gene>
<protein>
    <recommendedName>
        <fullName evidence="5">Poly A polymerase head domain-containing protein</fullName>
    </recommendedName>
</protein>
<keyword evidence="2 4" id="KW-0808">Transferase</keyword>
<dbReference type="Pfam" id="PF01743">
    <property type="entry name" value="PolyA_pol"/>
    <property type="match status" value="1"/>
</dbReference>
<reference evidence="6" key="2">
    <citation type="submission" date="2018-10" db="UniProtKB">
        <authorList>
            <consortium name="EnsemblPlants"/>
        </authorList>
    </citation>
    <scope>IDENTIFICATION</scope>
</reference>
<keyword evidence="3 4" id="KW-0694">RNA-binding</keyword>
<dbReference type="Gramene" id="TraesCLE_scaffold_101068_01G000100.1">
    <property type="protein sequence ID" value="TraesCLE_scaffold_101068_01G000100.1"/>
    <property type="gene ID" value="TraesCLE_scaffold_101068_01G000100"/>
</dbReference>
<accession>A0A3B6C5I0</accession>
<evidence type="ECO:0000313" key="7">
    <source>
        <dbReference type="Proteomes" id="UP000019116"/>
    </source>
</evidence>
<dbReference type="OrthoDB" id="445712at2759"/>
<dbReference type="Gene3D" id="1.10.3090.10">
    <property type="entry name" value="cca-adding enzyme, domain 2"/>
    <property type="match status" value="1"/>
</dbReference>
<feature type="domain" description="Poly A polymerase head" evidence="5">
    <location>
        <begin position="122"/>
        <end position="263"/>
    </location>
</feature>
<evidence type="ECO:0000259" key="5">
    <source>
        <dbReference type="Pfam" id="PF01743"/>
    </source>
</evidence>
<dbReference type="Proteomes" id="UP000019116">
    <property type="component" value="Chromosome 2B"/>
</dbReference>
<dbReference type="InterPro" id="IPR043519">
    <property type="entry name" value="NT_sf"/>
</dbReference>
<dbReference type="OMA" id="TIEGTIC"/>
<evidence type="ECO:0000256" key="2">
    <source>
        <dbReference type="ARBA" id="ARBA00022679"/>
    </source>
</evidence>
<evidence type="ECO:0000256" key="4">
    <source>
        <dbReference type="RuleBase" id="RU003953"/>
    </source>
</evidence>